<sequence length="412" mass="44474">MYGSRISLISKRNIRYVGTLKDVDEEEKTISLENVRSMGTEGRADNPQSEIPPSDDIYEYIQFRATDVLSVQFESDVQAAPPPPPPPQVPNDPAILTARPRSKDQAPVSSKEAAYVAQPAYPSNATSGVPQAPAQSTNAVPSRPPVEDGPRLKTSYIVNAEELQADNQHRSGGHGARGGYAPRGGRGGYVPRGGANNWRGGRGGRGGYQARSGRQVEVPESDFDFESSNSKLNKDDLAKEFAKLNVQVSDGDSRSAVIPFTNAATVAGPSGSSNVAASSSNTGAYTQKSFFDDISCEAKERMQVQEFGLSYEERRSRFQAERQLNYDTFGQTTSDQAQLRYNRFQSNRGRGGAGAGAPNGYHHNNSNPNYTNYSGNSNNWRGGRGGGRGGYQRGGYRNQQSRDQAPAAEAST</sequence>
<gene>
    <name evidence="1" type="ORF">IWW38_004057</name>
</gene>
<name>A0ACC1LZX1_9FUNG</name>
<proteinExistence type="predicted"/>
<dbReference type="EMBL" id="JANBVB010001295">
    <property type="protein sequence ID" value="KAJ2890577.1"/>
    <property type="molecule type" value="Genomic_DNA"/>
</dbReference>
<reference evidence="1" key="1">
    <citation type="submission" date="2022-07" db="EMBL/GenBank/DDBJ databases">
        <title>Phylogenomic reconstructions and comparative analyses of Kickxellomycotina fungi.</title>
        <authorList>
            <person name="Reynolds N.K."/>
            <person name="Stajich J.E."/>
            <person name="Barry K."/>
            <person name="Grigoriev I.V."/>
            <person name="Crous P."/>
            <person name="Smith M.E."/>
        </authorList>
    </citation>
    <scope>NUCLEOTIDE SEQUENCE</scope>
    <source>
        <strain evidence="1">CBS 190363</strain>
    </source>
</reference>
<organism evidence="1 2">
    <name type="scientific">Coemansia aciculifera</name>
    <dbReference type="NCBI Taxonomy" id="417176"/>
    <lineage>
        <taxon>Eukaryota</taxon>
        <taxon>Fungi</taxon>
        <taxon>Fungi incertae sedis</taxon>
        <taxon>Zoopagomycota</taxon>
        <taxon>Kickxellomycotina</taxon>
        <taxon>Kickxellomycetes</taxon>
        <taxon>Kickxellales</taxon>
        <taxon>Kickxellaceae</taxon>
        <taxon>Coemansia</taxon>
    </lineage>
</organism>
<protein>
    <submittedName>
        <fullName evidence="1">Uncharacterized protein</fullName>
    </submittedName>
</protein>
<evidence type="ECO:0000313" key="2">
    <source>
        <dbReference type="Proteomes" id="UP001139981"/>
    </source>
</evidence>
<dbReference type="Proteomes" id="UP001139981">
    <property type="component" value="Unassembled WGS sequence"/>
</dbReference>
<keyword evidence="2" id="KW-1185">Reference proteome</keyword>
<comment type="caution">
    <text evidence="1">The sequence shown here is derived from an EMBL/GenBank/DDBJ whole genome shotgun (WGS) entry which is preliminary data.</text>
</comment>
<accession>A0ACC1LZX1</accession>
<evidence type="ECO:0000313" key="1">
    <source>
        <dbReference type="EMBL" id="KAJ2890577.1"/>
    </source>
</evidence>